<organism evidence="2 3">
    <name type="scientific">Acaromyces ingoldii</name>
    <dbReference type="NCBI Taxonomy" id="215250"/>
    <lineage>
        <taxon>Eukaryota</taxon>
        <taxon>Fungi</taxon>
        <taxon>Dikarya</taxon>
        <taxon>Basidiomycota</taxon>
        <taxon>Ustilaginomycotina</taxon>
        <taxon>Exobasidiomycetes</taxon>
        <taxon>Exobasidiales</taxon>
        <taxon>Cryptobasidiaceae</taxon>
        <taxon>Acaromyces</taxon>
    </lineage>
</organism>
<evidence type="ECO:0000259" key="1">
    <source>
        <dbReference type="Pfam" id="PF13649"/>
    </source>
</evidence>
<dbReference type="EMBL" id="KZ819634">
    <property type="protein sequence ID" value="PWN93651.1"/>
    <property type="molecule type" value="Genomic_DNA"/>
</dbReference>
<reference evidence="2" key="1">
    <citation type="journal article" date="2018" name="Mol. Biol. Evol.">
        <title>Broad Genomic Sampling Reveals a Smut Pathogenic Ancestry of the Fungal Clade Ustilaginomycotina.</title>
        <authorList>
            <person name="Kijpornyongpan T."/>
            <person name="Mondo S.J."/>
            <person name="Barry K."/>
            <person name="Sandor L."/>
            <person name="Lee J."/>
            <person name="Lipzen A."/>
            <person name="Pangilinan J."/>
            <person name="LaButti K."/>
            <person name="Hainaut M."/>
            <person name="Henrissat B."/>
            <person name="Grigoriev I.V."/>
            <person name="Spatafora J.W."/>
            <person name="Aime M.C."/>
        </authorList>
    </citation>
    <scope>NUCLEOTIDE SEQUENCE [LARGE SCALE GENOMIC DNA]</scope>
    <source>
        <strain evidence="2">MCA 4198</strain>
    </source>
</reference>
<dbReference type="AlphaFoldDB" id="A0A316YWW4"/>
<dbReference type="Gene3D" id="3.40.50.150">
    <property type="entry name" value="Vaccinia Virus protein VP39"/>
    <property type="match status" value="1"/>
</dbReference>
<keyword evidence="2" id="KW-0808">Transferase</keyword>
<dbReference type="SUPFAM" id="SSF53335">
    <property type="entry name" value="S-adenosyl-L-methionine-dependent methyltransferases"/>
    <property type="match status" value="1"/>
</dbReference>
<keyword evidence="2" id="KW-0489">Methyltransferase</keyword>
<gene>
    <name evidence="2" type="ORF">FA10DRAFT_283288</name>
</gene>
<dbReference type="Pfam" id="PF13649">
    <property type="entry name" value="Methyltransf_25"/>
    <property type="match status" value="1"/>
</dbReference>
<dbReference type="OrthoDB" id="184880at2759"/>
<dbReference type="GO" id="GO:0032259">
    <property type="term" value="P:methylation"/>
    <property type="evidence" value="ECO:0007669"/>
    <property type="project" value="UniProtKB-KW"/>
</dbReference>
<dbReference type="PANTHER" id="PTHR43591:SF110">
    <property type="entry name" value="RHODANESE DOMAIN-CONTAINING PROTEIN"/>
    <property type="match status" value="1"/>
</dbReference>
<dbReference type="InterPro" id="IPR029063">
    <property type="entry name" value="SAM-dependent_MTases_sf"/>
</dbReference>
<protein>
    <submittedName>
        <fullName evidence="2">S-adenosyl-L-methionine-dependent methyltransferase</fullName>
    </submittedName>
</protein>
<sequence>MTISRTYHDVEGSVYILPADKAETERLSLQHRVLTRSFRDRLWTAPLDIQQLEGADVLDNATGSGAWLFDLAKRCKDAGVTAGHLIGTDMTDKQFPQLKLQDVGAKSDGAPSLQIANALALPKEWTNRFTLAHQRLLTFALTASEWPRCLSELHRVIKPGGYVELSETAHTLFKYPIGTPGDRFVQQHLFPLMDHLGLSKVLPTTMEEMLIEAGFVDVRIVEVDIPLNEKRGAEAKEASRNFHDAFCAFSEAVVKAGLVSADETGHRALIDAVRNQWNREDVHHKFVAWSARKP</sequence>
<dbReference type="InterPro" id="IPR041698">
    <property type="entry name" value="Methyltransf_25"/>
</dbReference>
<evidence type="ECO:0000313" key="3">
    <source>
        <dbReference type="Proteomes" id="UP000245768"/>
    </source>
</evidence>
<feature type="domain" description="Methyltransferase" evidence="1">
    <location>
        <begin position="57"/>
        <end position="161"/>
    </location>
</feature>
<keyword evidence="3" id="KW-1185">Reference proteome</keyword>
<name>A0A316YWW4_9BASI</name>
<dbReference type="Proteomes" id="UP000245768">
    <property type="component" value="Unassembled WGS sequence"/>
</dbReference>
<dbReference type="CDD" id="cd02440">
    <property type="entry name" value="AdoMet_MTases"/>
    <property type="match status" value="1"/>
</dbReference>
<dbReference type="STRING" id="215250.A0A316YWW4"/>
<dbReference type="PANTHER" id="PTHR43591">
    <property type="entry name" value="METHYLTRANSFERASE"/>
    <property type="match status" value="1"/>
</dbReference>
<dbReference type="InParanoid" id="A0A316YWW4"/>
<evidence type="ECO:0000313" key="2">
    <source>
        <dbReference type="EMBL" id="PWN93651.1"/>
    </source>
</evidence>
<dbReference type="GeneID" id="37045744"/>
<proteinExistence type="predicted"/>
<dbReference type="RefSeq" id="XP_025380849.1">
    <property type="nucleotide sequence ID" value="XM_025523828.1"/>
</dbReference>
<accession>A0A316YWW4</accession>
<dbReference type="GO" id="GO:0008168">
    <property type="term" value="F:methyltransferase activity"/>
    <property type="evidence" value="ECO:0007669"/>
    <property type="project" value="UniProtKB-KW"/>
</dbReference>